<dbReference type="InterPro" id="IPR051457">
    <property type="entry name" value="2-oxoacid:Fd_oxidoreductase"/>
</dbReference>
<dbReference type="Pfam" id="PF12367">
    <property type="entry name" value="PFO_beta_C"/>
    <property type="match status" value="1"/>
</dbReference>
<proteinExistence type="predicted"/>
<evidence type="ECO:0000313" key="4">
    <source>
        <dbReference type="EMBL" id="ADN36550.1"/>
    </source>
</evidence>
<feature type="domain" description="Pyruvate ferredoxin oxidoreductase beta subunit C-terminal" evidence="3">
    <location>
        <begin position="206"/>
        <end position="262"/>
    </location>
</feature>
<dbReference type="EC" id="1.2.7.3" evidence="4"/>
<keyword evidence="1 4" id="KW-0560">Oxidoreductase</keyword>
<dbReference type="CDD" id="cd03375">
    <property type="entry name" value="TPP_OGFOR"/>
    <property type="match status" value="1"/>
</dbReference>
<dbReference type="EMBL" id="CP002117">
    <property type="protein sequence ID" value="ADN36550.1"/>
    <property type="molecule type" value="Genomic_DNA"/>
</dbReference>
<evidence type="ECO:0000313" key="5">
    <source>
        <dbReference type="Proteomes" id="UP000006565"/>
    </source>
</evidence>
<dbReference type="SUPFAM" id="SSF52518">
    <property type="entry name" value="Thiamin diphosphate-binding fold (THDP-binding)"/>
    <property type="match status" value="1"/>
</dbReference>
<dbReference type="AlphaFoldDB" id="E1RI85"/>
<dbReference type="GO" id="GO:0044272">
    <property type="term" value="P:sulfur compound biosynthetic process"/>
    <property type="evidence" value="ECO:0007669"/>
    <property type="project" value="UniProtKB-ARBA"/>
</dbReference>
<dbReference type="InterPro" id="IPR032686">
    <property type="entry name" value="PFO_beta_C"/>
</dbReference>
<dbReference type="GO" id="GO:0030976">
    <property type="term" value="F:thiamine pyrophosphate binding"/>
    <property type="evidence" value="ECO:0007669"/>
    <property type="project" value="InterPro"/>
</dbReference>
<dbReference type="eggNOG" id="arCOG01599">
    <property type="taxonomic scope" value="Archaea"/>
</dbReference>
<accession>E1RI85</accession>
<dbReference type="PANTHER" id="PTHR48084:SF4">
    <property type="entry name" value="2-OXOGLUTARATE OXIDOREDUCTASE SUBUNIT KORB"/>
    <property type="match status" value="1"/>
</dbReference>
<keyword evidence="5" id="KW-1185">Reference proteome</keyword>
<evidence type="ECO:0000256" key="1">
    <source>
        <dbReference type="ARBA" id="ARBA00023002"/>
    </source>
</evidence>
<name>E1RI85_METP4</name>
<dbReference type="RefSeq" id="WP_013329727.1">
    <property type="nucleotide sequence ID" value="NC_014507.1"/>
</dbReference>
<dbReference type="GO" id="GO:0006082">
    <property type="term" value="P:organic acid metabolic process"/>
    <property type="evidence" value="ECO:0007669"/>
    <property type="project" value="UniProtKB-ARBA"/>
</dbReference>
<dbReference type="STRING" id="679926.Mpet_1797"/>
<dbReference type="GO" id="GO:0047553">
    <property type="term" value="F:2-oxoglutarate synthase activity"/>
    <property type="evidence" value="ECO:0007669"/>
    <property type="project" value="UniProtKB-EC"/>
</dbReference>
<dbReference type="Proteomes" id="UP000006565">
    <property type="component" value="Chromosome"/>
</dbReference>
<dbReference type="InterPro" id="IPR011766">
    <property type="entry name" value="TPP_enzyme_TPP-bd"/>
</dbReference>
<gene>
    <name evidence="4" type="ordered locus">Mpet_1797</name>
</gene>
<dbReference type="GeneID" id="9744272"/>
<sequence length="280" mass="31076">MAAGNLITDAPNTWCEGCGNFAILHSIKNIIEEFGKEGIKPEQIVLVTGIGCHAKIADYLNINTLYSLHGRAIPYATGIKIANPDLKVICCVGDGDSYAEGLEHLLFAAKRNLDITVVVHDNRVYGLTTGQYTPTSPDSYHGKSNPPDGSDLPFNPLKLMLCSGATFIGRGYTGRMDHLQDLIKKGISHRGFSFIEVIQICASFYNKSQCYDEHVYDYEGDTGDINRAFSAASEWDYNSDARIPLGLIYRAEREIFEERFSNTTSDPEDRRKAVLEYLNS</sequence>
<reference evidence="4 5" key="1">
    <citation type="journal article" date="2010" name="Stand. Genomic Sci.">
        <title>Complete genome sequence of Methanoplanus petrolearius type strain (SEBR 4847).</title>
        <authorList>
            <person name="Brambilla E."/>
            <person name="Djao O.D."/>
            <person name="Daligault H."/>
            <person name="Lapidus A."/>
            <person name="Lucas S."/>
            <person name="Hammon N."/>
            <person name="Nolan M."/>
            <person name="Tice H."/>
            <person name="Cheng J.F."/>
            <person name="Han C."/>
            <person name="Tapia R."/>
            <person name="Goodwin L."/>
            <person name="Pitluck S."/>
            <person name="Liolios K."/>
            <person name="Ivanova N."/>
            <person name="Mavromatis K."/>
            <person name="Mikhailova N."/>
            <person name="Pati A."/>
            <person name="Chen A."/>
            <person name="Palaniappan K."/>
            <person name="Land M."/>
            <person name="Hauser L."/>
            <person name="Chang Y.J."/>
            <person name="Jeffries C.D."/>
            <person name="Rohde M."/>
            <person name="Spring S."/>
            <person name="Sikorski J."/>
            <person name="Goker M."/>
            <person name="Woyke T."/>
            <person name="Bristow J."/>
            <person name="Eisen J.A."/>
            <person name="Markowitz V."/>
            <person name="Hugenholtz P."/>
            <person name="Kyrpides N.C."/>
            <person name="Klenk H.P."/>
        </authorList>
    </citation>
    <scope>NUCLEOTIDE SEQUENCE [LARGE SCALE GENOMIC DNA]</scope>
    <source>
        <strain evidence="5">DSM 11571 / OCM 486 / SEBR 4847</strain>
    </source>
</reference>
<dbReference type="OrthoDB" id="30755at2157"/>
<dbReference type="Pfam" id="PF02775">
    <property type="entry name" value="TPP_enzyme_C"/>
    <property type="match status" value="1"/>
</dbReference>
<dbReference type="KEGG" id="mpi:Mpet_1797"/>
<protein>
    <submittedName>
        <fullName evidence="4">2-oxoglutarate synthase</fullName>
        <ecNumber evidence="4">1.2.7.3</ecNumber>
    </submittedName>
</protein>
<dbReference type="InterPro" id="IPR029061">
    <property type="entry name" value="THDP-binding"/>
</dbReference>
<dbReference type="HOGENOM" id="CLU_048564_0_0_2"/>
<evidence type="ECO:0000259" key="3">
    <source>
        <dbReference type="Pfam" id="PF12367"/>
    </source>
</evidence>
<dbReference type="Gene3D" id="3.40.50.970">
    <property type="match status" value="1"/>
</dbReference>
<evidence type="ECO:0000259" key="2">
    <source>
        <dbReference type="Pfam" id="PF02775"/>
    </source>
</evidence>
<organism evidence="4 5">
    <name type="scientific">Methanolacinia petrolearia (strain DSM 11571 / OCM 486 / SEBR 4847)</name>
    <name type="common">Methanoplanus petrolearius</name>
    <dbReference type="NCBI Taxonomy" id="679926"/>
    <lineage>
        <taxon>Archaea</taxon>
        <taxon>Methanobacteriati</taxon>
        <taxon>Methanobacteriota</taxon>
        <taxon>Stenosarchaea group</taxon>
        <taxon>Methanomicrobia</taxon>
        <taxon>Methanomicrobiales</taxon>
        <taxon>Methanomicrobiaceae</taxon>
        <taxon>Methanolacinia</taxon>
    </lineage>
</organism>
<feature type="domain" description="Thiamine pyrophosphate enzyme TPP-binding" evidence="2">
    <location>
        <begin position="50"/>
        <end position="197"/>
    </location>
</feature>
<dbReference type="PANTHER" id="PTHR48084">
    <property type="entry name" value="2-OXOGLUTARATE OXIDOREDUCTASE SUBUNIT KORB-RELATED"/>
    <property type="match status" value="1"/>
</dbReference>
<dbReference type="GO" id="GO:0045333">
    <property type="term" value="P:cellular respiration"/>
    <property type="evidence" value="ECO:0007669"/>
    <property type="project" value="UniProtKB-ARBA"/>
</dbReference>